<dbReference type="AlphaFoldDB" id="A0A1Y2C905"/>
<keyword evidence="2" id="KW-1185">Reference proteome</keyword>
<dbReference type="Proteomes" id="UP000193642">
    <property type="component" value="Unassembled WGS sequence"/>
</dbReference>
<protein>
    <submittedName>
        <fullName evidence="1">Uncharacterized protein</fullName>
    </submittedName>
</protein>
<accession>A0A1Y2C905</accession>
<evidence type="ECO:0000313" key="2">
    <source>
        <dbReference type="Proteomes" id="UP000193642"/>
    </source>
</evidence>
<name>A0A1Y2C905_9FUNG</name>
<evidence type="ECO:0000313" key="1">
    <source>
        <dbReference type="EMBL" id="ORY43397.1"/>
    </source>
</evidence>
<comment type="caution">
    <text evidence="1">The sequence shown here is derived from an EMBL/GenBank/DDBJ whole genome shotgun (WGS) entry which is preliminary data.</text>
</comment>
<proteinExistence type="predicted"/>
<dbReference type="EMBL" id="MCGO01000025">
    <property type="protein sequence ID" value="ORY43397.1"/>
    <property type="molecule type" value="Genomic_DNA"/>
</dbReference>
<reference evidence="1 2" key="1">
    <citation type="submission" date="2016-07" db="EMBL/GenBank/DDBJ databases">
        <title>Pervasive Adenine N6-methylation of Active Genes in Fungi.</title>
        <authorList>
            <consortium name="DOE Joint Genome Institute"/>
            <person name="Mondo S.J."/>
            <person name="Dannebaum R.O."/>
            <person name="Kuo R.C."/>
            <person name="Labutti K."/>
            <person name="Haridas S."/>
            <person name="Kuo A."/>
            <person name="Salamov A."/>
            <person name="Ahrendt S.R."/>
            <person name="Lipzen A."/>
            <person name="Sullivan W."/>
            <person name="Andreopoulos W.B."/>
            <person name="Clum A."/>
            <person name="Lindquist E."/>
            <person name="Daum C."/>
            <person name="Ramamoorthy G.K."/>
            <person name="Gryganskyi A."/>
            <person name="Culley D."/>
            <person name="Magnuson J.K."/>
            <person name="James T.Y."/>
            <person name="O'Malley M.A."/>
            <person name="Stajich J.E."/>
            <person name="Spatafora J.W."/>
            <person name="Visel A."/>
            <person name="Grigoriev I.V."/>
        </authorList>
    </citation>
    <scope>NUCLEOTIDE SEQUENCE [LARGE SCALE GENOMIC DNA]</scope>
    <source>
        <strain evidence="1 2">JEL800</strain>
    </source>
</reference>
<gene>
    <name evidence="1" type="ORF">BCR33DRAFT_738668</name>
</gene>
<organism evidence="1 2">
    <name type="scientific">Rhizoclosmatium globosum</name>
    <dbReference type="NCBI Taxonomy" id="329046"/>
    <lineage>
        <taxon>Eukaryota</taxon>
        <taxon>Fungi</taxon>
        <taxon>Fungi incertae sedis</taxon>
        <taxon>Chytridiomycota</taxon>
        <taxon>Chytridiomycota incertae sedis</taxon>
        <taxon>Chytridiomycetes</taxon>
        <taxon>Chytridiales</taxon>
        <taxon>Chytriomycetaceae</taxon>
        <taxon>Rhizoclosmatium</taxon>
    </lineage>
</organism>
<sequence>MSSFALWSGKLRSCIMVSWTVTQIALFHKSNLQKVIYESVKLWVEGYKACMKEKGDKFQRSPENLKALSLPREDLLGWLMGSLKSSSNWISPTVSQVFKAQKQELAEREAAVVAKVLSKEQKMEASEAAKRALEVKMDGKQCQATPNNTEFKSGKQWLQFLKSWNY</sequence>